<reference evidence="1 2" key="1">
    <citation type="journal article" date="2019" name="Int. J. Syst. Evol. Microbiol.">
        <title>The Global Catalogue of Microorganisms (GCM) 10K type strain sequencing project: providing services to taxonomists for standard genome sequencing and annotation.</title>
        <authorList>
            <consortium name="The Broad Institute Genomics Platform"/>
            <consortium name="The Broad Institute Genome Sequencing Center for Infectious Disease"/>
            <person name="Wu L."/>
            <person name="Ma J."/>
        </authorList>
    </citation>
    <scope>NUCLEOTIDE SEQUENCE [LARGE SCALE GENOMIC DNA]</scope>
    <source>
        <strain evidence="1 2">JCM 13929</strain>
    </source>
</reference>
<evidence type="ECO:0000313" key="2">
    <source>
        <dbReference type="Proteomes" id="UP001500064"/>
    </source>
</evidence>
<comment type="caution">
    <text evidence="1">The sequence shown here is derived from an EMBL/GenBank/DDBJ whole genome shotgun (WGS) entry which is preliminary data.</text>
</comment>
<evidence type="ECO:0000313" key="1">
    <source>
        <dbReference type="EMBL" id="GAA1655892.1"/>
    </source>
</evidence>
<protein>
    <submittedName>
        <fullName evidence="1">Uncharacterized protein</fullName>
    </submittedName>
</protein>
<name>A0ABN2FPL6_9ACTN</name>
<proteinExistence type="predicted"/>
<sequence length="69" mass="7507">MVSARVEGAGRGWELADARFVHQLKPTGNLAPVRATTGRGCLGQKYFEVRSVVGQEETFTLFMSSSMVS</sequence>
<accession>A0ABN2FPL6</accession>
<organism evidence="1 2">
    <name type="scientific">Nonomuraea maheshkhaliensis</name>
    <dbReference type="NCBI Taxonomy" id="419590"/>
    <lineage>
        <taxon>Bacteria</taxon>
        <taxon>Bacillati</taxon>
        <taxon>Actinomycetota</taxon>
        <taxon>Actinomycetes</taxon>
        <taxon>Streptosporangiales</taxon>
        <taxon>Streptosporangiaceae</taxon>
        <taxon>Nonomuraea</taxon>
    </lineage>
</organism>
<dbReference type="EMBL" id="BAAAMU010000053">
    <property type="protein sequence ID" value="GAA1655892.1"/>
    <property type="molecule type" value="Genomic_DNA"/>
</dbReference>
<dbReference type="Proteomes" id="UP001500064">
    <property type="component" value="Unassembled WGS sequence"/>
</dbReference>
<keyword evidence="2" id="KW-1185">Reference proteome</keyword>
<gene>
    <name evidence="1" type="ORF">GCM10009733_061750</name>
</gene>